<feature type="non-terminal residue" evidence="2">
    <location>
        <position position="1"/>
    </location>
</feature>
<accession>A0AAN4ZBN6</accession>
<keyword evidence="3" id="KW-1185">Reference proteome</keyword>
<dbReference type="Proteomes" id="UP001328107">
    <property type="component" value="Unassembled WGS sequence"/>
</dbReference>
<keyword evidence="1" id="KW-1133">Transmembrane helix</keyword>
<keyword evidence="1" id="KW-0812">Transmembrane</keyword>
<feature type="non-terminal residue" evidence="2">
    <location>
        <position position="65"/>
    </location>
</feature>
<sequence length="65" mass="7233">GCFKVDARLRLLKQLESNTPFGLHRMHLFAVVVGRSMTIGGVPMAYMITCGVLIELLLADTKDKR</sequence>
<evidence type="ECO:0000313" key="2">
    <source>
        <dbReference type="EMBL" id="GMR35578.1"/>
    </source>
</evidence>
<dbReference type="AlphaFoldDB" id="A0AAN4ZBN6"/>
<protein>
    <submittedName>
        <fullName evidence="2">Uncharacterized protein</fullName>
    </submittedName>
</protein>
<organism evidence="2 3">
    <name type="scientific">Pristionchus mayeri</name>
    <dbReference type="NCBI Taxonomy" id="1317129"/>
    <lineage>
        <taxon>Eukaryota</taxon>
        <taxon>Metazoa</taxon>
        <taxon>Ecdysozoa</taxon>
        <taxon>Nematoda</taxon>
        <taxon>Chromadorea</taxon>
        <taxon>Rhabditida</taxon>
        <taxon>Rhabditina</taxon>
        <taxon>Diplogasteromorpha</taxon>
        <taxon>Diplogasteroidea</taxon>
        <taxon>Neodiplogasteridae</taxon>
        <taxon>Pristionchus</taxon>
    </lineage>
</organism>
<feature type="transmembrane region" description="Helical" evidence="1">
    <location>
        <begin position="37"/>
        <end position="59"/>
    </location>
</feature>
<dbReference type="EMBL" id="BTRK01000002">
    <property type="protein sequence ID" value="GMR35578.1"/>
    <property type="molecule type" value="Genomic_DNA"/>
</dbReference>
<evidence type="ECO:0000313" key="3">
    <source>
        <dbReference type="Proteomes" id="UP001328107"/>
    </source>
</evidence>
<proteinExistence type="predicted"/>
<reference evidence="3" key="1">
    <citation type="submission" date="2022-10" db="EMBL/GenBank/DDBJ databases">
        <title>Genome assembly of Pristionchus species.</title>
        <authorList>
            <person name="Yoshida K."/>
            <person name="Sommer R.J."/>
        </authorList>
    </citation>
    <scope>NUCLEOTIDE SEQUENCE [LARGE SCALE GENOMIC DNA]</scope>
    <source>
        <strain evidence="3">RS5460</strain>
    </source>
</reference>
<keyword evidence="1" id="KW-0472">Membrane</keyword>
<comment type="caution">
    <text evidence="2">The sequence shown here is derived from an EMBL/GenBank/DDBJ whole genome shotgun (WGS) entry which is preliminary data.</text>
</comment>
<evidence type="ECO:0000256" key="1">
    <source>
        <dbReference type="SAM" id="Phobius"/>
    </source>
</evidence>
<name>A0AAN4ZBN6_9BILA</name>
<gene>
    <name evidence="2" type="ORF">PMAYCL1PPCAC_05773</name>
</gene>